<reference evidence="2 3" key="1">
    <citation type="submission" date="2018-08" db="EMBL/GenBank/DDBJ databases">
        <title>A genome reference for cultivated species of the human gut microbiota.</title>
        <authorList>
            <person name="Zou Y."/>
            <person name="Xue W."/>
            <person name="Luo G."/>
        </authorList>
    </citation>
    <scope>NUCLEOTIDE SEQUENCE [LARGE SCALE GENOMIC DNA]</scope>
    <source>
        <strain evidence="2 3">AM09-9</strain>
    </source>
</reference>
<evidence type="ECO:0000313" key="3">
    <source>
        <dbReference type="Proteomes" id="UP000285832"/>
    </source>
</evidence>
<dbReference type="AlphaFoldDB" id="A0A415D571"/>
<evidence type="ECO:0000259" key="1">
    <source>
        <dbReference type="Pfam" id="PF11195"/>
    </source>
</evidence>
<dbReference type="InterPro" id="IPR021361">
    <property type="entry name" value="Tad2-like_dom"/>
</dbReference>
<dbReference type="EMBL" id="QRMI01000017">
    <property type="protein sequence ID" value="RHJ61237.1"/>
    <property type="molecule type" value="Genomic_DNA"/>
</dbReference>
<name>A0A415D571_9FIRM</name>
<sequence length="167" mass="19347">MTFKEAFEAMKHGAKVKLPSWSGYWFWCIPAQSILMHTKDGKDIDIRSTECVDYTFTNICSNEWIFANGTNCPALGGMNTFSFHEAMKQVKNKKRVRRLTFESDTFLQLARATFGACLDGKREDRFDSKEYSIIKACESEKDSYYTKCEQYVPTQTDMLAEDWVFAE</sequence>
<accession>A0A415D571</accession>
<gene>
    <name evidence="2" type="ORF">DW116_07805</name>
</gene>
<evidence type="ECO:0000313" key="2">
    <source>
        <dbReference type="EMBL" id="RHJ61237.1"/>
    </source>
</evidence>
<feature type="domain" description="Thoeris anti-defense 2-like" evidence="1">
    <location>
        <begin position="82"/>
        <end position="164"/>
    </location>
</feature>
<protein>
    <submittedName>
        <fullName evidence="2">DUF2829 domain-containing protein</fullName>
    </submittedName>
</protein>
<dbReference type="Pfam" id="PF11195">
    <property type="entry name" value="Tad2-like"/>
    <property type="match status" value="1"/>
</dbReference>
<organism evidence="2 3">
    <name type="scientific">[Ruminococcus] lactaris</name>
    <dbReference type="NCBI Taxonomy" id="46228"/>
    <lineage>
        <taxon>Bacteria</taxon>
        <taxon>Bacillati</taxon>
        <taxon>Bacillota</taxon>
        <taxon>Clostridia</taxon>
        <taxon>Lachnospirales</taxon>
        <taxon>Lachnospiraceae</taxon>
        <taxon>Mediterraneibacter</taxon>
    </lineage>
</organism>
<proteinExistence type="predicted"/>
<comment type="caution">
    <text evidence="2">The sequence shown here is derived from an EMBL/GenBank/DDBJ whole genome shotgun (WGS) entry which is preliminary data.</text>
</comment>
<dbReference type="RefSeq" id="WP_118279081.1">
    <property type="nucleotide sequence ID" value="NZ_JAQDJO010000018.1"/>
</dbReference>
<dbReference type="Proteomes" id="UP000285832">
    <property type="component" value="Unassembled WGS sequence"/>
</dbReference>